<feature type="compositionally biased region" description="Polar residues" evidence="2">
    <location>
        <begin position="492"/>
        <end position="516"/>
    </location>
</feature>
<protein>
    <recommendedName>
        <fullName evidence="3">Calponin-homology (CH) domain-containing protein</fullName>
    </recommendedName>
</protein>
<dbReference type="PANTHER" id="PTHR21595">
    <property type="entry name" value="PATRONIN"/>
    <property type="match status" value="1"/>
</dbReference>
<evidence type="ECO:0000313" key="4">
    <source>
        <dbReference type="EMBL" id="TNM97753.1"/>
    </source>
</evidence>
<evidence type="ECO:0000313" key="5">
    <source>
        <dbReference type="Proteomes" id="UP000516260"/>
    </source>
</evidence>
<dbReference type="GO" id="GO:0030507">
    <property type="term" value="F:spectrin binding"/>
    <property type="evidence" value="ECO:0007669"/>
    <property type="project" value="InterPro"/>
</dbReference>
<dbReference type="PANTHER" id="PTHR21595:SF1">
    <property type="entry name" value="CALMODULIN-REGULATED SPECTRIN-ASSOCIATED PROTEIN 2"/>
    <property type="match status" value="1"/>
</dbReference>
<dbReference type="Pfam" id="PF17095">
    <property type="entry name" value="CAMSAP_CC1"/>
    <property type="match status" value="1"/>
</dbReference>
<evidence type="ECO:0000256" key="1">
    <source>
        <dbReference type="SAM" id="Coils"/>
    </source>
</evidence>
<feature type="region of interest" description="Disordered" evidence="2">
    <location>
        <begin position="597"/>
        <end position="679"/>
    </location>
</feature>
<dbReference type="GO" id="GO:0031175">
    <property type="term" value="P:neuron projection development"/>
    <property type="evidence" value="ECO:0007669"/>
    <property type="project" value="InterPro"/>
</dbReference>
<feature type="compositionally biased region" description="Basic and acidic residues" evidence="2">
    <location>
        <begin position="310"/>
        <end position="322"/>
    </location>
</feature>
<accession>A0A4Z2C031</accession>
<dbReference type="SUPFAM" id="SSF47576">
    <property type="entry name" value="Calponin-homology domain, CH-domain"/>
    <property type="match status" value="1"/>
</dbReference>
<feature type="coiled-coil region" evidence="1">
    <location>
        <begin position="555"/>
        <end position="589"/>
    </location>
</feature>
<feature type="region of interest" description="Disordered" evidence="2">
    <location>
        <begin position="489"/>
        <end position="546"/>
    </location>
</feature>
<name>A0A4Z2C031_9TELE</name>
<organism evidence="4 5">
    <name type="scientific">Takifugu bimaculatus</name>
    <dbReference type="NCBI Taxonomy" id="433685"/>
    <lineage>
        <taxon>Eukaryota</taxon>
        <taxon>Metazoa</taxon>
        <taxon>Chordata</taxon>
        <taxon>Craniata</taxon>
        <taxon>Vertebrata</taxon>
        <taxon>Euteleostomi</taxon>
        <taxon>Actinopterygii</taxon>
        <taxon>Neopterygii</taxon>
        <taxon>Teleostei</taxon>
        <taxon>Neoteleostei</taxon>
        <taxon>Acanthomorphata</taxon>
        <taxon>Eupercaria</taxon>
        <taxon>Tetraodontiformes</taxon>
        <taxon>Tetradontoidea</taxon>
        <taxon>Tetraodontidae</taxon>
        <taxon>Takifugu</taxon>
    </lineage>
</organism>
<dbReference type="InterPro" id="IPR031372">
    <property type="entry name" value="CAMSAP_CC1"/>
</dbReference>
<dbReference type="Proteomes" id="UP000516260">
    <property type="component" value="Chromosome 15"/>
</dbReference>
<dbReference type="AlphaFoldDB" id="A0A4Z2C031"/>
<feature type="coiled-coil region" evidence="1">
    <location>
        <begin position="439"/>
        <end position="469"/>
    </location>
</feature>
<dbReference type="GO" id="GO:0051011">
    <property type="term" value="F:microtubule minus-end binding"/>
    <property type="evidence" value="ECO:0007669"/>
    <property type="project" value="TreeGrafter"/>
</dbReference>
<evidence type="ECO:0000259" key="3">
    <source>
        <dbReference type="PROSITE" id="PS50021"/>
    </source>
</evidence>
<dbReference type="GO" id="GO:0005516">
    <property type="term" value="F:calmodulin binding"/>
    <property type="evidence" value="ECO:0007669"/>
    <property type="project" value="InterPro"/>
</dbReference>
<dbReference type="Pfam" id="PF11971">
    <property type="entry name" value="CAMSAP_CH"/>
    <property type="match status" value="1"/>
</dbReference>
<evidence type="ECO:0000256" key="2">
    <source>
        <dbReference type="SAM" id="MobiDB-lite"/>
    </source>
</evidence>
<feature type="region of interest" description="Disordered" evidence="2">
    <location>
        <begin position="1"/>
        <end position="32"/>
    </location>
</feature>
<comment type="caution">
    <text evidence="4">The sequence shown here is derived from an EMBL/GenBank/DDBJ whole genome shotgun (WGS) entry which is preliminary data.</text>
</comment>
<feature type="compositionally biased region" description="Polar residues" evidence="2">
    <location>
        <begin position="390"/>
        <end position="411"/>
    </location>
</feature>
<feature type="region of interest" description="Disordered" evidence="2">
    <location>
        <begin position="382"/>
        <end position="418"/>
    </location>
</feature>
<dbReference type="GO" id="GO:0036449">
    <property type="term" value="C:microtubule minus-end"/>
    <property type="evidence" value="ECO:0007669"/>
    <property type="project" value="TreeGrafter"/>
</dbReference>
<gene>
    <name evidence="4" type="ORF">fugu_013999</name>
</gene>
<feature type="compositionally biased region" description="Basic and acidic residues" evidence="2">
    <location>
        <begin position="1"/>
        <end position="15"/>
    </location>
</feature>
<feature type="region of interest" description="Disordered" evidence="2">
    <location>
        <begin position="150"/>
        <end position="201"/>
    </location>
</feature>
<dbReference type="InterPro" id="IPR036872">
    <property type="entry name" value="CH_dom_sf"/>
</dbReference>
<dbReference type="InterPro" id="IPR001715">
    <property type="entry name" value="CH_dom"/>
</dbReference>
<feature type="compositionally biased region" description="Low complexity" evidence="2">
    <location>
        <begin position="354"/>
        <end position="368"/>
    </location>
</feature>
<dbReference type="EMBL" id="SWLE01000007">
    <property type="protein sequence ID" value="TNM97753.1"/>
    <property type="molecule type" value="Genomic_DNA"/>
</dbReference>
<dbReference type="InterPro" id="IPR022613">
    <property type="entry name" value="CH_CAMSAP_2"/>
</dbReference>
<reference evidence="4 5" key="1">
    <citation type="submission" date="2019-04" db="EMBL/GenBank/DDBJ databases">
        <title>The sequence and de novo assembly of Takifugu bimaculatus genome using PacBio and Hi-C technologies.</title>
        <authorList>
            <person name="Xu P."/>
            <person name="Liu B."/>
            <person name="Zhou Z."/>
        </authorList>
    </citation>
    <scope>NUCLEOTIDE SEQUENCE [LARGE SCALE GENOMIC DNA]</scope>
    <source>
        <strain evidence="4">TB-2018</strain>
        <tissue evidence="4">Muscle</tissue>
    </source>
</reference>
<dbReference type="GO" id="GO:0007026">
    <property type="term" value="P:negative regulation of microtubule depolymerization"/>
    <property type="evidence" value="ECO:0007669"/>
    <property type="project" value="TreeGrafter"/>
</dbReference>
<sequence>MVEEQKLRDQFHESHSSAQKARYRKEHAQQRSAPSLPLVENLLKDNTDGCALTTLLHFYCSTVIRLEDICLKETMSLADSLYNLQLVQEFCKNNLNHCCHFTLEDMLYAHASIKSNYLVFMAELFWWFEVVKPSFVQPRILDTNACEPVSSNRKMAPVSSPVKQRCTYRPESPDTIQADSPHSGNNHHGDHSGHISPSTPPSIEEALKIIHDTERPHASLGMGGGDGFFLHDAEPLEPSGAHGEGDDTGSAKTRLNDHEPNSVSTDEVDTGIHVRTEDIQSLDEDSSSLRDYSDIDPDCEAMTRSCPNYDRPDRERNKEEGQKGVCGANSLGGRGDGGDRTSPCPSSAPTLPRSHTMSPASSSTGSVSGLVRMTSFAEQKFRKLEGRSSGGTTPESSDLNVPYTHSTKSTFSPMSTPPLPITSPSPVTPSPRDPSHLIASEMIQLRMKLEEKRRAIEAQKKKVEAAFTRHRQKMGRTAFLNVVRRKGINVPVSPNSGGAETPSSEPITPSMETSQGGVERAERCKPDGAAPKSPSEDRGGVTPGEADLADYTRSIERLNTSLGFLQTEMQRLAQQQEKIMAMREQQQQQAWVIPAPAPSPHRQLRELRSSSVTGRGSGRGSVGSLSPNLSSSGSPHAPNRSPAGIKRRPASFHARTPRTPRPNDLKVTPFSRMLNTPTSVDSLPRLRRFTSSQSQLSSVCLSG</sequence>
<feature type="region of interest" description="Disordered" evidence="2">
    <location>
        <begin position="216"/>
        <end position="368"/>
    </location>
</feature>
<keyword evidence="5" id="KW-1185">Reference proteome</keyword>
<proteinExistence type="predicted"/>
<dbReference type="GO" id="GO:0031122">
    <property type="term" value="P:cytoplasmic microtubule organization"/>
    <property type="evidence" value="ECO:0007669"/>
    <property type="project" value="TreeGrafter"/>
</dbReference>
<feature type="compositionally biased region" description="Low complexity" evidence="2">
    <location>
        <begin position="622"/>
        <end position="635"/>
    </location>
</feature>
<dbReference type="PROSITE" id="PS50021">
    <property type="entry name" value="CH"/>
    <property type="match status" value="1"/>
</dbReference>
<feature type="domain" description="Calponin-homology (CH)" evidence="3">
    <location>
        <begin position="16"/>
        <end position="129"/>
    </location>
</feature>
<dbReference type="InterPro" id="IPR032940">
    <property type="entry name" value="CAMSAP"/>
</dbReference>
<keyword evidence="1" id="KW-0175">Coiled coil</keyword>
<feature type="compositionally biased region" description="Basic residues" evidence="2">
    <location>
        <begin position="645"/>
        <end position="658"/>
    </location>
</feature>